<feature type="active site" description="Proton acceptor" evidence="1">
    <location>
        <position position="181"/>
    </location>
</feature>
<dbReference type="PIRSF" id="PIRSF000390">
    <property type="entry name" value="PLP_StrS"/>
    <property type="match status" value="1"/>
</dbReference>
<dbReference type="Pfam" id="PF01041">
    <property type="entry name" value="DegT_DnrJ_EryC1"/>
    <property type="match status" value="1"/>
</dbReference>
<dbReference type="InterPro" id="IPR015424">
    <property type="entry name" value="PyrdxlP-dep_Trfase"/>
</dbReference>
<comment type="similarity">
    <text evidence="3">Belongs to the DegT/DnrJ/EryC1 family.</text>
</comment>
<dbReference type="PANTHER" id="PTHR30244">
    <property type="entry name" value="TRANSAMINASE"/>
    <property type="match status" value="1"/>
</dbReference>
<dbReference type="CDD" id="cd00616">
    <property type="entry name" value="AHBA_syn"/>
    <property type="match status" value="1"/>
</dbReference>
<evidence type="ECO:0000256" key="3">
    <source>
        <dbReference type="RuleBase" id="RU004508"/>
    </source>
</evidence>
<dbReference type="Gene3D" id="3.90.1150.10">
    <property type="entry name" value="Aspartate Aminotransferase, domain 1"/>
    <property type="match status" value="1"/>
</dbReference>
<dbReference type="GO" id="GO:0030170">
    <property type="term" value="F:pyridoxal phosphate binding"/>
    <property type="evidence" value="ECO:0007669"/>
    <property type="project" value="TreeGrafter"/>
</dbReference>
<evidence type="ECO:0000313" key="4">
    <source>
        <dbReference type="EMBL" id="XCC62161.1"/>
    </source>
</evidence>
<dbReference type="SUPFAM" id="SSF53383">
    <property type="entry name" value="PLP-dependent transferases"/>
    <property type="match status" value="1"/>
</dbReference>
<dbReference type="RefSeq" id="WP_079545596.1">
    <property type="nucleotide sequence ID" value="NZ_CP117826.1"/>
</dbReference>
<dbReference type="GO" id="GO:0008483">
    <property type="term" value="F:transaminase activity"/>
    <property type="evidence" value="ECO:0007669"/>
    <property type="project" value="UniProtKB-KW"/>
</dbReference>
<organism evidence="4">
    <name type="scientific">Christensenella massiliensis</name>
    <dbReference type="NCBI Taxonomy" id="1805714"/>
    <lineage>
        <taxon>Bacteria</taxon>
        <taxon>Bacillati</taxon>
        <taxon>Bacillota</taxon>
        <taxon>Clostridia</taxon>
        <taxon>Christensenellales</taxon>
        <taxon>Christensenellaceae</taxon>
        <taxon>Christensenella</taxon>
    </lineage>
</organism>
<keyword evidence="4" id="KW-0032">Aminotransferase</keyword>
<accession>A0AAU8A883</accession>
<proteinExistence type="inferred from homology"/>
<dbReference type="PANTHER" id="PTHR30244:SF34">
    <property type="entry name" value="DTDP-4-AMINO-4,6-DIDEOXYGALACTOSE TRANSAMINASE"/>
    <property type="match status" value="1"/>
</dbReference>
<evidence type="ECO:0000256" key="2">
    <source>
        <dbReference type="PIRSR" id="PIRSR000390-2"/>
    </source>
</evidence>
<reference evidence="4" key="1">
    <citation type="submission" date="2023-02" db="EMBL/GenBank/DDBJ databases">
        <title>Gut commensal Christensenella minuta modulates host metabolism via a new class of secondary bile acids.</title>
        <authorList>
            <person name="Liu C."/>
        </authorList>
    </citation>
    <scope>NUCLEOTIDE SEQUENCE</scope>
    <source>
        <strain evidence="4">CA70</strain>
    </source>
</reference>
<dbReference type="Gene3D" id="3.40.640.10">
    <property type="entry name" value="Type I PLP-dependent aspartate aminotransferase-like (Major domain)"/>
    <property type="match status" value="1"/>
</dbReference>
<dbReference type="AlphaFoldDB" id="A0AAU8A883"/>
<protein>
    <submittedName>
        <fullName evidence="4">DegT/DnrJ/EryC1/StrS family aminotransferase</fullName>
    </submittedName>
</protein>
<dbReference type="GO" id="GO:0000271">
    <property type="term" value="P:polysaccharide biosynthetic process"/>
    <property type="evidence" value="ECO:0007669"/>
    <property type="project" value="TreeGrafter"/>
</dbReference>
<gene>
    <name evidence="4" type="ORF">PUP29_11600</name>
</gene>
<dbReference type="InterPro" id="IPR000653">
    <property type="entry name" value="DegT/StrS_aminotransferase"/>
</dbReference>
<name>A0AAU8A883_9FIRM</name>
<feature type="modified residue" description="N6-(pyridoxal phosphate)lysine" evidence="2">
    <location>
        <position position="181"/>
    </location>
</feature>
<keyword evidence="2 3" id="KW-0663">Pyridoxal phosphate</keyword>
<keyword evidence="4" id="KW-0808">Transferase</keyword>
<sequence>MIKLIKPYITFDEVKEEFKEIFDSGMLTRGKYSREFPQKMCEYTGAQYSFNATSATTALAMSLDTLGVREGDEVIVSDFSFPATVNVVEACGARPVFADVSRETYNMLPDELEKKITPRTKAVIFVCALGNPSGLDEIVCICREKGIPLINDAACAIGSSVDGVKVGNLTDIECFSFHPRKLLTAGEGGAITTNCDEYAEYLSVKLAHGATDKNGKMDFVTYGYNYRLPELQCLMLIKQLEKLDEIVAERLEIQKQTAQALEPMGYAAQKCAENAVHNIQSLVFTVPEHIERDGLIKHLKENGIESTIGTYCLSNCTYYRNKYGDVQPNALYLEQNTITLPCYTGVDTEKIIHTLLGQ</sequence>
<evidence type="ECO:0000256" key="1">
    <source>
        <dbReference type="PIRSR" id="PIRSR000390-1"/>
    </source>
</evidence>
<dbReference type="InterPro" id="IPR015421">
    <property type="entry name" value="PyrdxlP-dep_Trfase_major"/>
</dbReference>
<dbReference type="InterPro" id="IPR015422">
    <property type="entry name" value="PyrdxlP-dep_Trfase_small"/>
</dbReference>
<dbReference type="EMBL" id="CP117826">
    <property type="protein sequence ID" value="XCC62161.1"/>
    <property type="molecule type" value="Genomic_DNA"/>
</dbReference>